<evidence type="ECO:0000313" key="7">
    <source>
        <dbReference type="EMBL" id="MBR1141310.1"/>
    </source>
</evidence>
<keyword evidence="6" id="KW-0560">Oxidoreductase</keyword>
<evidence type="ECO:0000256" key="6">
    <source>
        <dbReference type="ARBA" id="ARBA00023002"/>
    </source>
</evidence>
<gene>
    <name evidence="7" type="ORF">JQ619_36745</name>
</gene>
<dbReference type="PROSITE" id="PS00507">
    <property type="entry name" value="NI_HGENASE_L_1"/>
    <property type="match status" value="1"/>
</dbReference>
<evidence type="ECO:0000256" key="3">
    <source>
        <dbReference type="ARBA" id="ARBA00009292"/>
    </source>
</evidence>
<dbReference type="EMBL" id="JAFCLK010000061">
    <property type="protein sequence ID" value="MBR1141310.1"/>
    <property type="molecule type" value="Genomic_DNA"/>
</dbReference>
<dbReference type="Proteomes" id="UP001314635">
    <property type="component" value="Unassembled WGS sequence"/>
</dbReference>
<dbReference type="InterPro" id="IPR050867">
    <property type="entry name" value="NiFe/NiFeSe_hydrgnase_LSU"/>
</dbReference>
<dbReference type="InterPro" id="IPR018194">
    <property type="entry name" value="Ni-dep_hyd_lsu_Ni_BS"/>
</dbReference>
<comment type="cofactor">
    <cofactor evidence="1">
        <name>Ni(2+)</name>
        <dbReference type="ChEBI" id="CHEBI:49786"/>
    </cofactor>
</comment>
<evidence type="ECO:0000256" key="1">
    <source>
        <dbReference type="ARBA" id="ARBA00001967"/>
    </source>
</evidence>
<proteinExistence type="inferred from homology"/>
<evidence type="ECO:0000256" key="2">
    <source>
        <dbReference type="ARBA" id="ARBA00004196"/>
    </source>
</evidence>
<dbReference type="Gene3D" id="1.10.645.10">
    <property type="entry name" value="Cytochrome-c3 Hydrogenase, chain B"/>
    <property type="match status" value="1"/>
</dbReference>
<comment type="caution">
    <text evidence="7">The sequence shown here is derived from an EMBL/GenBank/DDBJ whole genome shotgun (WGS) entry which is preliminary data.</text>
</comment>
<keyword evidence="4" id="KW-0533">Nickel</keyword>
<comment type="similarity">
    <text evidence="3">Belongs to the [NiFe]/[NiFeSe] hydrogenase large subunit family.</text>
</comment>
<dbReference type="Pfam" id="PF00374">
    <property type="entry name" value="NiFeSe_Hases"/>
    <property type="match status" value="2"/>
</dbReference>
<evidence type="ECO:0000313" key="8">
    <source>
        <dbReference type="Proteomes" id="UP001314635"/>
    </source>
</evidence>
<dbReference type="SUPFAM" id="SSF56762">
    <property type="entry name" value="HydB/Nqo4-like"/>
    <property type="match status" value="1"/>
</dbReference>
<evidence type="ECO:0000256" key="4">
    <source>
        <dbReference type="ARBA" id="ARBA00022596"/>
    </source>
</evidence>
<name>A0ABS5GJJ3_9BRAD</name>
<sequence>MTRITVGPFNRVEGDLEVRLDIESGRVARAEVTAPLYRGFEQILEGRPPLDALVIAPRICGICSVSQSIAAASALRQAMGVVPAPNGVLATNIAHAAENAADHLTHFYIFFMPDFAREAYAAHPWHGAAAERFTATKGSAAREALPARARLLEIMGLIAGKWPHSLAFQPGGTTRAIELGERIRLNAIAGSFRGFLERVVFADTLENVLALSTPSELDRWRDGRAGDFAHFLRLADALALADLGKGPGLLMSFGAYHDADGANFRAGLRASDGMISTLPSDLITEDVSHAWMRETSRDPAASRSVPDADKADAYSWCKAPRLAGEPVEVGAIARQAVDGEPLITALLASDNSNVRNRVIARLIETARLALSIEGWIKALRLSEPFCETSGEMTDGRFVGLVEAARGSLGHWLAVGGGRIERYQIIAPTSWNFSPRDSDGVAGPLEQSLVGTEVGDAGARAVSIQHVVRSFDPCMVCTAH</sequence>
<evidence type="ECO:0000256" key="5">
    <source>
        <dbReference type="ARBA" id="ARBA00022723"/>
    </source>
</evidence>
<dbReference type="InterPro" id="IPR029014">
    <property type="entry name" value="NiFe-Hase_large"/>
</dbReference>
<accession>A0ABS5GJJ3</accession>
<dbReference type="InterPro" id="IPR001501">
    <property type="entry name" value="Ni-dep_hyd_lsu"/>
</dbReference>
<protein>
    <submittedName>
        <fullName evidence="7">Nickel-dependent hydrogenase large subunit</fullName>
    </submittedName>
</protein>
<dbReference type="RefSeq" id="WP_172240601.1">
    <property type="nucleotide sequence ID" value="NZ_JABFDP010000027.1"/>
</dbReference>
<organism evidence="7 8">
    <name type="scientific">Bradyrhizobium denitrificans</name>
    <dbReference type="NCBI Taxonomy" id="2734912"/>
    <lineage>
        <taxon>Bacteria</taxon>
        <taxon>Pseudomonadati</taxon>
        <taxon>Pseudomonadota</taxon>
        <taxon>Alphaproteobacteria</taxon>
        <taxon>Hyphomicrobiales</taxon>
        <taxon>Nitrobacteraceae</taxon>
        <taxon>Bradyrhizobium</taxon>
    </lineage>
</organism>
<keyword evidence="5" id="KW-0479">Metal-binding</keyword>
<comment type="subcellular location">
    <subcellularLocation>
        <location evidence="2">Cell envelope</location>
    </subcellularLocation>
</comment>
<dbReference type="PANTHER" id="PTHR42958:SF4">
    <property type="entry name" value="HYDROGENASE EXPRESSION_FORMATION PROTEIN HUPK"/>
    <property type="match status" value="1"/>
</dbReference>
<keyword evidence="8" id="KW-1185">Reference proteome</keyword>
<dbReference type="PANTHER" id="PTHR42958">
    <property type="entry name" value="HYDROGENASE-2 LARGE CHAIN"/>
    <property type="match status" value="1"/>
</dbReference>
<reference evidence="8" key="1">
    <citation type="journal article" date="2021" name="ISME J.">
        <title>Evolutionary origin and ecological implication of a unique nif island in free-living Bradyrhizobium lineages.</title>
        <authorList>
            <person name="Tao J."/>
        </authorList>
    </citation>
    <scope>NUCLEOTIDE SEQUENCE [LARGE SCALE GENOMIC DNA]</scope>
    <source>
        <strain evidence="8">SZCCT0094</strain>
    </source>
</reference>